<sequence>MIEPRRCNVNCPYPKTRITLLDKRRSHFSKNKDHTSRYTTITPLQKRGSHFSINDDHTSPKTTITPLHELLADAMPCMQELAENNKRPWDRPITTLQVTLNNDLKHVPGEKMTLTSQEDLDLIRDIAEKRDKWRTFIADIRRGAAEAVRPNDHTSERL</sequence>
<dbReference type="AlphaFoldDB" id="A0AAV4JJ44"/>
<proteinExistence type="predicted"/>
<evidence type="ECO:0000313" key="2">
    <source>
        <dbReference type="Proteomes" id="UP000762676"/>
    </source>
</evidence>
<name>A0AAV4JJ44_9GAST</name>
<keyword evidence="2" id="KW-1185">Reference proteome</keyword>
<evidence type="ECO:0000313" key="1">
    <source>
        <dbReference type="EMBL" id="GFS22817.1"/>
    </source>
</evidence>
<gene>
    <name evidence="1" type="ORF">ElyMa_005118700</name>
</gene>
<protein>
    <submittedName>
        <fullName evidence="1">Uncharacterized protein</fullName>
    </submittedName>
</protein>
<dbReference type="EMBL" id="BMAT01010226">
    <property type="protein sequence ID" value="GFS22817.1"/>
    <property type="molecule type" value="Genomic_DNA"/>
</dbReference>
<accession>A0AAV4JJ44</accession>
<dbReference type="Proteomes" id="UP000762676">
    <property type="component" value="Unassembled WGS sequence"/>
</dbReference>
<comment type="caution">
    <text evidence="1">The sequence shown here is derived from an EMBL/GenBank/DDBJ whole genome shotgun (WGS) entry which is preliminary data.</text>
</comment>
<reference evidence="1 2" key="1">
    <citation type="journal article" date="2021" name="Elife">
        <title>Chloroplast acquisition without the gene transfer in kleptoplastic sea slugs, Plakobranchus ocellatus.</title>
        <authorList>
            <person name="Maeda T."/>
            <person name="Takahashi S."/>
            <person name="Yoshida T."/>
            <person name="Shimamura S."/>
            <person name="Takaki Y."/>
            <person name="Nagai Y."/>
            <person name="Toyoda A."/>
            <person name="Suzuki Y."/>
            <person name="Arimoto A."/>
            <person name="Ishii H."/>
            <person name="Satoh N."/>
            <person name="Nishiyama T."/>
            <person name="Hasebe M."/>
            <person name="Maruyama T."/>
            <person name="Minagawa J."/>
            <person name="Obokata J."/>
            <person name="Shigenobu S."/>
        </authorList>
    </citation>
    <scope>NUCLEOTIDE SEQUENCE [LARGE SCALE GENOMIC DNA]</scope>
</reference>
<organism evidence="1 2">
    <name type="scientific">Elysia marginata</name>
    <dbReference type="NCBI Taxonomy" id="1093978"/>
    <lineage>
        <taxon>Eukaryota</taxon>
        <taxon>Metazoa</taxon>
        <taxon>Spiralia</taxon>
        <taxon>Lophotrochozoa</taxon>
        <taxon>Mollusca</taxon>
        <taxon>Gastropoda</taxon>
        <taxon>Heterobranchia</taxon>
        <taxon>Euthyneura</taxon>
        <taxon>Panpulmonata</taxon>
        <taxon>Sacoglossa</taxon>
        <taxon>Placobranchoidea</taxon>
        <taxon>Plakobranchidae</taxon>
        <taxon>Elysia</taxon>
    </lineage>
</organism>